<organism evidence="1">
    <name type="scientific">Arundo donax</name>
    <name type="common">Giant reed</name>
    <name type="synonym">Donax arundinaceus</name>
    <dbReference type="NCBI Taxonomy" id="35708"/>
    <lineage>
        <taxon>Eukaryota</taxon>
        <taxon>Viridiplantae</taxon>
        <taxon>Streptophyta</taxon>
        <taxon>Embryophyta</taxon>
        <taxon>Tracheophyta</taxon>
        <taxon>Spermatophyta</taxon>
        <taxon>Magnoliopsida</taxon>
        <taxon>Liliopsida</taxon>
        <taxon>Poales</taxon>
        <taxon>Poaceae</taxon>
        <taxon>PACMAD clade</taxon>
        <taxon>Arundinoideae</taxon>
        <taxon>Arundineae</taxon>
        <taxon>Arundo</taxon>
    </lineage>
</organism>
<dbReference type="AlphaFoldDB" id="A0A0A9A3E9"/>
<sequence>MSYKVIVPRMKILEVFNAFVFYCMFKII</sequence>
<reference evidence="1" key="2">
    <citation type="journal article" date="2015" name="Data Brief">
        <title>Shoot transcriptome of the giant reed, Arundo donax.</title>
        <authorList>
            <person name="Barrero R.A."/>
            <person name="Guerrero F.D."/>
            <person name="Moolhuijzen P."/>
            <person name="Goolsby J.A."/>
            <person name="Tidwell J."/>
            <person name="Bellgard S.E."/>
            <person name="Bellgard M.I."/>
        </authorList>
    </citation>
    <scope>NUCLEOTIDE SEQUENCE</scope>
    <source>
        <tissue evidence="1">Shoot tissue taken approximately 20 cm above the soil surface</tissue>
    </source>
</reference>
<evidence type="ECO:0000313" key="1">
    <source>
        <dbReference type="EMBL" id="JAD46169.1"/>
    </source>
</evidence>
<dbReference type="EMBL" id="GBRH01251726">
    <property type="protein sequence ID" value="JAD46169.1"/>
    <property type="molecule type" value="Transcribed_RNA"/>
</dbReference>
<reference evidence="1" key="1">
    <citation type="submission" date="2014-09" db="EMBL/GenBank/DDBJ databases">
        <authorList>
            <person name="Magalhaes I.L.F."/>
            <person name="Oliveira U."/>
            <person name="Santos F.R."/>
            <person name="Vidigal T.H.D.A."/>
            <person name="Brescovit A.D."/>
            <person name="Santos A.J."/>
        </authorList>
    </citation>
    <scope>NUCLEOTIDE SEQUENCE</scope>
    <source>
        <tissue evidence="1">Shoot tissue taken approximately 20 cm above the soil surface</tissue>
    </source>
</reference>
<protein>
    <submittedName>
        <fullName evidence="1">Uncharacterized protein</fullName>
    </submittedName>
</protein>
<name>A0A0A9A3E9_ARUDO</name>
<proteinExistence type="predicted"/>
<accession>A0A0A9A3E9</accession>